<dbReference type="SMART" id="SM00579">
    <property type="entry name" value="FBD"/>
    <property type="match status" value="1"/>
</dbReference>
<dbReference type="EMBL" id="LS974618">
    <property type="protein sequence ID" value="CAG7892111.1"/>
    <property type="molecule type" value="Genomic_DNA"/>
</dbReference>
<dbReference type="SUPFAM" id="SSF52047">
    <property type="entry name" value="RNI-like"/>
    <property type="match status" value="1"/>
</dbReference>
<dbReference type="EMBL" id="LR031573">
    <property type="protein sequence ID" value="VDC86162.1"/>
    <property type="molecule type" value="Genomic_DNA"/>
</dbReference>
<dbReference type="InterPro" id="IPR032675">
    <property type="entry name" value="LRR_dom_sf"/>
</dbReference>
<dbReference type="InterPro" id="IPR055411">
    <property type="entry name" value="LRR_FXL15/At3g58940/PEG3-like"/>
</dbReference>
<proteinExistence type="predicted"/>
<dbReference type="SUPFAM" id="SSF81383">
    <property type="entry name" value="F-box domain"/>
    <property type="match status" value="1"/>
</dbReference>
<dbReference type="AlphaFoldDB" id="A0A3P6A173"/>
<dbReference type="SMART" id="SM00256">
    <property type="entry name" value="FBOX"/>
    <property type="match status" value="1"/>
</dbReference>
<dbReference type="PANTHER" id="PTHR31900:SF25">
    <property type="entry name" value="FBD DOMAIN-CONTAINING PROTEIN"/>
    <property type="match status" value="1"/>
</dbReference>
<dbReference type="InterPro" id="IPR050232">
    <property type="entry name" value="FBL13/AtMIF1-like"/>
</dbReference>
<dbReference type="PANTHER" id="PTHR31900">
    <property type="entry name" value="F-BOX/RNI SUPERFAMILY PROTEIN-RELATED"/>
    <property type="match status" value="1"/>
</dbReference>
<protein>
    <recommendedName>
        <fullName evidence="1">F-box domain-containing protein</fullName>
    </recommendedName>
</protein>
<dbReference type="InterPro" id="IPR053781">
    <property type="entry name" value="F-box_AtFBL13-like"/>
</dbReference>
<evidence type="ECO:0000259" key="1">
    <source>
        <dbReference type="PROSITE" id="PS50181"/>
    </source>
</evidence>
<dbReference type="Gramene" id="A02p10630.2_BraZ1">
    <property type="protein sequence ID" value="A02p10630.2_BraZ1.CDS"/>
    <property type="gene ID" value="A02g10630.2_BraZ1"/>
</dbReference>
<dbReference type="Pfam" id="PF08387">
    <property type="entry name" value="FBD"/>
    <property type="match status" value="1"/>
</dbReference>
<name>A0A3P6A173_BRACM</name>
<dbReference type="Gene3D" id="3.80.10.10">
    <property type="entry name" value="Ribonuclease Inhibitor"/>
    <property type="match status" value="1"/>
</dbReference>
<organism evidence="3">
    <name type="scientific">Brassica campestris</name>
    <name type="common">Field mustard</name>
    <dbReference type="NCBI Taxonomy" id="3711"/>
    <lineage>
        <taxon>Eukaryota</taxon>
        <taxon>Viridiplantae</taxon>
        <taxon>Streptophyta</taxon>
        <taxon>Embryophyta</taxon>
        <taxon>Tracheophyta</taxon>
        <taxon>Spermatophyta</taxon>
        <taxon>Magnoliopsida</taxon>
        <taxon>eudicotyledons</taxon>
        <taxon>Gunneridae</taxon>
        <taxon>Pentapetalae</taxon>
        <taxon>rosids</taxon>
        <taxon>malvids</taxon>
        <taxon>Brassicales</taxon>
        <taxon>Brassicaceae</taxon>
        <taxon>Brassiceae</taxon>
        <taxon>Brassica</taxon>
    </lineage>
</organism>
<dbReference type="Proteomes" id="UP000694005">
    <property type="component" value="Chromosome A02"/>
</dbReference>
<dbReference type="Gene3D" id="1.20.1280.50">
    <property type="match status" value="1"/>
</dbReference>
<evidence type="ECO:0000313" key="2">
    <source>
        <dbReference type="EMBL" id="CAG7892111.1"/>
    </source>
</evidence>
<dbReference type="PROSITE" id="PS50181">
    <property type="entry name" value="FBOX"/>
    <property type="match status" value="1"/>
</dbReference>
<dbReference type="Pfam" id="PF00646">
    <property type="entry name" value="F-box"/>
    <property type="match status" value="1"/>
</dbReference>
<dbReference type="CDD" id="cd22160">
    <property type="entry name" value="F-box_AtFBL13-like"/>
    <property type="match status" value="1"/>
</dbReference>
<sequence>MEERFSKQQRRMYDESYIRAKEDMISQLPDSLLCQILSYLPTNAIVRTSVLSHRWKSVWLLVPNLDLSSSEFRHYDTFVSFIDKLLAFSREENSLLYKVKLSLQKEDGNDQSCVTRWIDSVANPKLDHLDVECTLANRKFLEVIPQSLYVCDTLVYLRLHRVSLGELESVSLPCLKTMRLEHNVYASDASLELLISSPPALEDLSVVRMVPDNVKVLRVRSQSLTSFHVDYLLGEGDDYVDALERGKDSGVLIDAPRLKYLKFDDDLSDFKIITTNTVSLEKVNVAFVFGEHDFIDVVDLTKRNMVSGFFKSISGVKEMKISSYTMEFLDFNRQDELYDPLPQFCNVSTLKVAFYVSNLDMMLPTLLESFPNLKSLVLKLDYYDPSREEEAADVRLSSVVVPQCLLSSLESVKIKRFNRGPVYMEVARYFLENSQVLKKLVLEFRCLVVEDGFNMLRELIALPRRSSSCQVLLC</sequence>
<reference evidence="3" key="1">
    <citation type="submission" date="2018-11" db="EMBL/GenBank/DDBJ databases">
        <authorList>
            <consortium name="Genoscope - CEA"/>
            <person name="William W."/>
        </authorList>
    </citation>
    <scope>NUCLEOTIDE SEQUENCE</scope>
</reference>
<dbReference type="InterPro" id="IPR001810">
    <property type="entry name" value="F-box_dom"/>
</dbReference>
<feature type="domain" description="F-box" evidence="1">
    <location>
        <begin position="22"/>
        <end position="75"/>
    </location>
</feature>
<dbReference type="Pfam" id="PF24758">
    <property type="entry name" value="LRR_At5g56370"/>
    <property type="match status" value="1"/>
</dbReference>
<evidence type="ECO:0000313" key="3">
    <source>
        <dbReference type="EMBL" id="VDC86162.1"/>
    </source>
</evidence>
<dbReference type="InterPro" id="IPR006566">
    <property type="entry name" value="FBD"/>
</dbReference>
<gene>
    <name evidence="3" type="ORF">BRAA02T05680Z</name>
    <name evidence="2" type="ORF">BRAPAZ1V2_A02P10630.2</name>
</gene>
<accession>A0A3P6A173</accession>
<dbReference type="InterPro" id="IPR036047">
    <property type="entry name" value="F-box-like_dom_sf"/>
</dbReference>